<name>A0ABW5N243_9FLAO</name>
<evidence type="ECO:0000313" key="1">
    <source>
        <dbReference type="EMBL" id="MFD2589181.1"/>
    </source>
</evidence>
<dbReference type="Proteomes" id="UP001597526">
    <property type="component" value="Unassembled WGS sequence"/>
</dbReference>
<organism evidence="1 2">
    <name type="scientific">Croceitalea marina</name>
    <dbReference type="NCBI Taxonomy" id="1775166"/>
    <lineage>
        <taxon>Bacteria</taxon>
        <taxon>Pseudomonadati</taxon>
        <taxon>Bacteroidota</taxon>
        <taxon>Flavobacteriia</taxon>
        <taxon>Flavobacteriales</taxon>
        <taxon>Flavobacteriaceae</taxon>
        <taxon>Croceitalea</taxon>
    </lineage>
</organism>
<evidence type="ECO:0000313" key="2">
    <source>
        <dbReference type="Proteomes" id="UP001597526"/>
    </source>
</evidence>
<protein>
    <recommendedName>
        <fullName evidence="3">GOLD domain-containing protein</fullName>
    </recommendedName>
</protein>
<comment type="caution">
    <text evidence="1">The sequence shown here is derived from an EMBL/GenBank/DDBJ whole genome shotgun (WGS) entry which is preliminary data.</text>
</comment>
<reference evidence="2" key="1">
    <citation type="journal article" date="2019" name="Int. J. Syst. Evol. Microbiol.">
        <title>The Global Catalogue of Microorganisms (GCM) 10K type strain sequencing project: providing services to taxonomists for standard genome sequencing and annotation.</title>
        <authorList>
            <consortium name="The Broad Institute Genomics Platform"/>
            <consortium name="The Broad Institute Genome Sequencing Center for Infectious Disease"/>
            <person name="Wu L."/>
            <person name="Ma J."/>
        </authorList>
    </citation>
    <scope>NUCLEOTIDE SEQUENCE [LARGE SCALE GENOMIC DNA]</scope>
    <source>
        <strain evidence="2">KCTC 52368</strain>
    </source>
</reference>
<sequence length="123" mass="13466">MLGVFGCSQEDDYENEDDCFLISGIPIMGIDSPANGRINEIINIEVALSFPSRCASFNGFNDTIDGNIVTIKAKPVELCRTDNTCATIILTIVDYEFIATEPGIYTLNFIDSDDISTVKVTIE</sequence>
<dbReference type="EMBL" id="JBHULB010000083">
    <property type="protein sequence ID" value="MFD2589181.1"/>
    <property type="molecule type" value="Genomic_DNA"/>
</dbReference>
<evidence type="ECO:0008006" key="3">
    <source>
        <dbReference type="Google" id="ProtNLM"/>
    </source>
</evidence>
<gene>
    <name evidence="1" type="ORF">ACFSQJ_19815</name>
</gene>
<accession>A0ABW5N243</accession>
<dbReference type="RefSeq" id="WP_377768657.1">
    <property type="nucleotide sequence ID" value="NZ_JBHULB010000083.1"/>
</dbReference>
<keyword evidence="2" id="KW-1185">Reference proteome</keyword>
<proteinExistence type="predicted"/>